<evidence type="ECO:0000259" key="8">
    <source>
        <dbReference type="Pfam" id="PF05185"/>
    </source>
</evidence>
<dbReference type="GO" id="GO:0016274">
    <property type="term" value="F:protein-arginine N-methyltransferase activity"/>
    <property type="evidence" value="ECO:0007669"/>
    <property type="project" value="InterPro"/>
</dbReference>
<sequence length="744" mass="83404">MSANTVEVPTPAVSQHWIEAASYLNRCPIILNLSQPELNRLLSLQTHLPPQAHPPTHPDYRAPLADSNPNTLALRSLVQSTLTNQPEYDGLSFPLSNRRWRSRWEKMCVDHSEAIPTQSSLDDIPDETAEQWRRDGGFLSSELNLICSEDTPRLLCIGADWLELDSPVEGIRFDCELALKQEVGFASYLGLSHLILPPIRHRNYVTDYGRAVCALLSLPTNVHLAMMVPINSPTAWEDWHTVRKLCDNNHRLSISLDLTGFSNTNSNFSRWVAEPVSFLYIPASTFISNANQYPVLSKSCQHFLKGLLKFKPTIILSQTTEGKHPNGGPLAYVQYIRFLEKKMPGPNAVERYADRYLDFLQAPLQPLAENLDSFIYEGFEKDPVKYERYEEAVFKALSDRPSTVTQVVAVCGAGRGPLVEASLVAARRAGRKVHLIAVEKNPNSYVTLQNRKLHEWGDQVELWHGDMREFKPSDPIDIIVSELLGSFGDNEVSPECLDGVIRWLAADGISIPANYTAFLAPMSSSKLHSKVKEIGKRETPYVVMAHAASLLGSVQEVWSFEHPRTDLVFGHETGVPITNFHNSRSAHLSFQIPSTAVCDGFAGYFRAVLYADVMIETLPESQMSKEMLSWFPIFFPFKEPIYVPAGSELEIHLWRLTDQASRKVWYEWSADVYLRTTSILEPNKSGSVSTNTLESGLWPDDFANAPSPRIAGTMMNTVLPVESKIKIGMATLHNACGREAAVKW</sequence>
<feature type="domain" description="PRMT5 arginine-N-methyltransferase" evidence="8">
    <location>
        <begin position="349"/>
        <end position="511"/>
    </location>
</feature>
<dbReference type="PROSITE" id="PS51678">
    <property type="entry name" value="SAM_MT_PRMT"/>
    <property type="match status" value="1"/>
</dbReference>
<dbReference type="InterPro" id="IPR035248">
    <property type="entry name" value="PRMT5_C"/>
</dbReference>
<keyword evidence="1 7" id="KW-0489">Methyltransferase</keyword>
<feature type="site" description="Critical for specifying symmetric addition of methyl groups" evidence="6">
    <location>
        <position position="379"/>
    </location>
</feature>
<keyword evidence="2 7" id="KW-0808">Transferase</keyword>
<evidence type="ECO:0000256" key="3">
    <source>
        <dbReference type="ARBA" id="ARBA00022691"/>
    </source>
</evidence>
<dbReference type="GO" id="GO:0005829">
    <property type="term" value="C:cytosol"/>
    <property type="evidence" value="ECO:0007669"/>
    <property type="project" value="TreeGrafter"/>
</dbReference>
<feature type="binding site" evidence="5">
    <location>
        <begin position="385"/>
        <end position="386"/>
    </location>
    <ligand>
        <name>S-adenosyl-L-methionine</name>
        <dbReference type="ChEBI" id="CHEBI:59789"/>
    </ligand>
</feature>
<evidence type="ECO:0000259" key="9">
    <source>
        <dbReference type="Pfam" id="PF17285"/>
    </source>
</evidence>
<accession>A0A9P6NJI0</accession>
<dbReference type="Proteomes" id="UP000886653">
    <property type="component" value="Unassembled WGS sequence"/>
</dbReference>
<evidence type="ECO:0000259" key="10">
    <source>
        <dbReference type="Pfam" id="PF17286"/>
    </source>
</evidence>
<dbReference type="Pfam" id="PF17286">
    <property type="entry name" value="PRMT5_C"/>
    <property type="match status" value="1"/>
</dbReference>
<protein>
    <recommendedName>
        <fullName evidence="13">Protein arginine N-methyltransferase</fullName>
    </recommendedName>
</protein>
<evidence type="ECO:0008006" key="13">
    <source>
        <dbReference type="Google" id="ProtNLM"/>
    </source>
</evidence>
<proteinExistence type="predicted"/>
<evidence type="ECO:0000256" key="5">
    <source>
        <dbReference type="PIRSR" id="PIRSR015894-2"/>
    </source>
</evidence>
<dbReference type="EMBL" id="MU167291">
    <property type="protein sequence ID" value="KAG0144676.1"/>
    <property type="molecule type" value="Genomic_DNA"/>
</dbReference>
<dbReference type="InterPro" id="IPR035247">
    <property type="entry name" value="PRMT5_TIM"/>
</dbReference>
<name>A0A9P6NJI0_9BASI</name>
<dbReference type="GO" id="GO:0006355">
    <property type="term" value="P:regulation of DNA-templated transcription"/>
    <property type="evidence" value="ECO:0007669"/>
    <property type="project" value="TreeGrafter"/>
</dbReference>
<dbReference type="PANTHER" id="PTHR10738:SF0">
    <property type="entry name" value="PROTEIN ARGININE N-METHYLTRANSFERASE 5"/>
    <property type="match status" value="1"/>
</dbReference>
<feature type="domain" description="PRMT5 oligomerisation" evidence="10">
    <location>
        <begin position="514"/>
        <end position="740"/>
    </location>
</feature>
<evidence type="ECO:0000256" key="6">
    <source>
        <dbReference type="PIRSR" id="PIRSR015894-3"/>
    </source>
</evidence>
<evidence type="ECO:0000256" key="2">
    <source>
        <dbReference type="ARBA" id="ARBA00022679"/>
    </source>
</evidence>
<reference evidence="11" key="1">
    <citation type="submission" date="2013-11" db="EMBL/GenBank/DDBJ databases">
        <title>Genome sequence of the fusiform rust pathogen reveals effectors for host alternation and coevolution with pine.</title>
        <authorList>
            <consortium name="DOE Joint Genome Institute"/>
            <person name="Smith K."/>
            <person name="Pendleton A."/>
            <person name="Kubisiak T."/>
            <person name="Anderson C."/>
            <person name="Salamov A."/>
            <person name="Aerts A."/>
            <person name="Riley R."/>
            <person name="Clum A."/>
            <person name="Lindquist E."/>
            <person name="Ence D."/>
            <person name="Campbell M."/>
            <person name="Kronenberg Z."/>
            <person name="Feau N."/>
            <person name="Dhillon B."/>
            <person name="Hamelin R."/>
            <person name="Burleigh J."/>
            <person name="Smith J."/>
            <person name="Yandell M."/>
            <person name="Nelson C."/>
            <person name="Grigoriev I."/>
            <person name="Davis J."/>
        </authorList>
    </citation>
    <scope>NUCLEOTIDE SEQUENCE</scope>
    <source>
        <strain evidence="11">G11</strain>
    </source>
</reference>
<feature type="binding site" evidence="5">
    <location>
        <position position="439"/>
    </location>
    <ligand>
        <name>S-adenosyl-L-methionine</name>
        <dbReference type="ChEBI" id="CHEBI:59789"/>
    </ligand>
</feature>
<evidence type="ECO:0000313" key="11">
    <source>
        <dbReference type="EMBL" id="KAG0144676.1"/>
    </source>
</evidence>
<evidence type="ECO:0000256" key="1">
    <source>
        <dbReference type="ARBA" id="ARBA00022603"/>
    </source>
</evidence>
<dbReference type="InterPro" id="IPR029063">
    <property type="entry name" value="SAM-dependent_MTases_sf"/>
</dbReference>
<dbReference type="SUPFAM" id="SSF53335">
    <property type="entry name" value="S-adenosyl-L-methionine-dependent methyltransferases"/>
    <property type="match status" value="1"/>
</dbReference>
<dbReference type="AlphaFoldDB" id="A0A9P6NJI0"/>
<keyword evidence="3 5" id="KW-0949">S-adenosyl-L-methionine</keyword>
<feature type="active site" description="Proton donor/acceptor" evidence="4">
    <location>
        <position position="491"/>
    </location>
</feature>
<dbReference type="InterPro" id="IPR035075">
    <property type="entry name" value="PRMT5"/>
</dbReference>
<dbReference type="InterPro" id="IPR025799">
    <property type="entry name" value="Arg_MeTrfase"/>
</dbReference>
<dbReference type="Pfam" id="PF17285">
    <property type="entry name" value="PRMT5_TIM"/>
    <property type="match status" value="1"/>
</dbReference>
<dbReference type="Pfam" id="PF05185">
    <property type="entry name" value="PRMT5"/>
    <property type="match status" value="1"/>
</dbReference>
<feature type="binding site" evidence="5">
    <location>
        <begin position="466"/>
        <end position="467"/>
    </location>
    <ligand>
        <name>S-adenosyl-L-methionine</name>
        <dbReference type="ChEBI" id="CHEBI:59789"/>
    </ligand>
</feature>
<evidence type="ECO:0000313" key="12">
    <source>
        <dbReference type="Proteomes" id="UP000886653"/>
    </source>
</evidence>
<evidence type="ECO:0000256" key="4">
    <source>
        <dbReference type="PIRSR" id="PIRSR015894-1"/>
    </source>
</evidence>
<evidence type="ECO:0000256" key="7">
    <source>
        <dbReference type="PROSITE-ProRule" id="PRU01015"/>
    </source>
</evidence>
<keyword evidence="12" id="KW-1185">Reference proteome</keyword>
<gene>
    <name evidence="11" type="ORF">CROQUDRAFT_659743</name>
</gene>
<dbReference type="GO" id="GO:0032259">
    <property type="term" value="P:methylation"/>
    <property type="evidence" value="ECO:0007669"/>
    <property type="project" value="UniProtKB-KW"/>
</dbReference>
<dbReference type="PANTHER" id="PTHR10738">
    <property type="entry name" value="PROTEIN ARGININE N-METHYLTRANSFERASE 5"/>
    <property type="match status" value="1"/>
</dbReference>
<dbReference type="GO" id="GO:0005634">
    <property type="term" value="C:nucleus"/>
    <property type="evidence" value="ECO:0007669"/>
    <property type="project" value="TreeGrafter"/>
</dbReference>
<feature type="active site" description="Proton donor/acceptor" evidence="4">
    <location>
        <position position="482"/>
    </location>
</feature>
<dbReference type="CDD" id="cd02440">
    <property type="entry name" value="AdoMet_MTases"/>
    <property type="match status" value="1"/>
</dbReference>
<dbReference type="OrthoDB" id="1368803at2759"/>
<comment type="caution">
    <text evidence="11">The sequence shown here is derived from an EMBL/GenBank/DDBJ whole genome shotgun (WGS) entry which is preliminary data.</text>
</comment>
<feature type="domain" description="PRMT5 TIM barrel" evidence="9">
    <location>
        <begin position="88"/>
        <end position="342"/>
    </location>
</feature>
<feature type="binding site" evidence="5">
    <location>
        <position position="376"/>
    </location>
    <ligand>
        <name>S-adenosyl-L-methionine</name>
        <dbReference type="ChEBI" id="CHEBI:59789"/>
    </ligand>
</feature>
<dbReference type="Gene3D" id="3.20.20.150">
    <property type="entry name" value="Divalent-metal-dependent TIM barrel enzymes"/>
    <property type="match status" value="1"/>
</dbReference>
<dbReference type="Gene3D" id="2.70.160.11">
    <property type="entry name" value="Hnrnp arginine n-methyltransferase1"/>
    <property type="match status" value="1"/>
</dbReference>
<organism evidence="11 12">
    <name type="scientific">Cronartium quercuum f. sp. fusiforme G11</name>
    <dbReference type="NCBI Taxonomy" id="708437"/>
    <lineage>
        <taxon>Eukaryota</taxon>
        <taxon>Fungi</taxon>
        <taxon>Dikarya</taxon>
        <taxon>Basidiomycota</taxon>
        <taxon>Pucciniomycotina</taxon>
        <taxon>Pucciniomycetes</taxon>
        <taxon>Pucciniales</taxon>
        <taxon>Coleosporiaceae</taxon>
        <taxon>Cronartium</taxon>
    </lineage>
</organism>
<dbReference type="Gene3D" id="3.40.50.150">
    <property type="entry name" value="Vaccinia Virus protein VP39"/>
    <property type="match status" value="1"/>
</dbReference>